<dbReference type="InterPro" id="IPR016205">
    <property type="entry name" value="Glycerol_DH"/>
</dbReference>
<feature type="domain" description="Alcohol dehydrogenase iron-type/glycerol dehydrogenase GldA" evidence="5">
    <location>
        <begin position="11"/>
        <end position="149"/>
    </location>
</feature>
<accession>A0A929MSZ0</accession>
<dbReference type="SUPFAM" id="SSF56796">
    <property type="entry name" value="Dehydroquinate synthase-like"/>
    <property type="match status" value="1"/>
</dbReference>
<evidence type="ECO:0000256" key="4">
    <source>
        <dbReference type="PIRSR" id="PIRSR000112-3"/>
    </source>
</evidence>
<dbReference type="Proteomes" id="UP000757900">
    <property type="component" value="Unassembled WGS sequence"/>
</dbReference>
<comment type="cofactor">
    <cofactor evidence="3">
        <name>Zn(2+)</name>
        <dbReference type="ChEBI" id="CHEBI:29105"/>
    </cofactor>
    <text evidence="3">Binds 1 zinc ion per subunit.</text>
</comment>
<evidence type="ECO:0000256" key="3">
    <source>
        <dbReference type="PIRSR" id="PIRSR000112-1"/>
    </source>
</evidence>
<dbReference type="GO" id="GO:0016614">
    <property type="term" value="F:oxidoreductase activity, acting on CH-OH group of donors"/>
    <property type="evidence" value="ECO:0007669"/>
    <property type="project" value="InterPro"/>
</dbReference>
<evidence type="ECO:0000256" key="2">
    <source>
        <dbReference type="ARBA" id="ARBA00023002"/>
    </source>
</evidence>
<organism evidence="6 7">
    <name type="scientific">Abiotrophia defectiva</name>
    <name type="common">Streptococcus defectivus</name>
    <dbReference type="NCBI Taxonomy" id="46125"/>
    <lineage>
        <taxon>Bacteria</taxon>
        <taxon>Bacillati</taxon>
        <taxon>Bacillota</taxon>
        <taxon>Bacilli</taxon>
        <taxon>Lactobacillales</taxon>
        <taxon>Aerococcaceae</taxon>
        <taxon>Abiotrophia</taxon>
    </lineage>
</organism>
<dbReference type="PANTHER" id="PTHR43616:SF3">
    <property type="entry name" value="HYDROXYCARBOXYLATE DEHYDROGENASE A"/>
    <property type="match status" value="1"/>
</dbReference>
<feature type="binding site" evidence="3">
    <location>
        <position position="269"/>
    </location>
    <ligand>
        <name>glycerol</name>
        <dbReference type="ChEBI" id="CHEBI:17754"/>
    </ligand>
</feature>
<reference evidence="6" key="1">
    <citation type="submission" date="2020-04" db="EMBL/GenBank/DDBJ databases">
        <title>Deep metagenomics examines the oral microbiome during advanced dental caries in children, revealing novel taxa and co-occurrences with host molecules.</title>
        <authorList>
            <person name="Baker J.L."/>
            <person name="Morton J.T."/>
            <person name="Dinis M."/>
            <person name="Alvarez R."/>
            <person name="Tran N.C."/>
            <person name="Knight R."/>
            <person name="Edlund A."/>
        </authorList>
    </citation>
    <scope>NUCLEOTIDE SEQUENCE</scope>
    <source>
        <strain evidence="6">JCVI_23_bin.16</strain>
    </source>
</reference>
<keyword evidence="1 3" id="KW-0479">Metal-binding</keyword>
<name>A0A929MSZ0_ABIDE</name>
<sequence>MEFVQVVRSTPGQYISEKGALASLAGILKNFERPYIITGEKSYAAFLKHLPQPLEGVPVLRYDHTASYEDMDRLAELAADADVIVAVGGGKVCDTAKGTADRLHCEVVTVPTIVGTCAPTTPVAAVYHPNGVFNDVAYFKRTPYACVVDLDLLVESPKRYFEGGICDTVAKWYEAESITRHLTGALEANVELGLAAAKVTKDILLRDTHAALATHALGVVNDTFKRVVDTVFNVAAAVGCFACEYGRMSGAHAVHNALSQFAETHSIEHGVKVAYGLLVMLAAMGEEGETQKLIDYCKDNGFIYSWQQLEVQEDMATAVAKLADFAASDKETFKLAVPGVTPEQVQAAVYQVESLAQAK</sequence>
<keyword evidence="3" id="KW-0862">Zinc</keyword>
<evidence type="ECO:0000256" key="1">
    <source>
        <dbReference type="ARBA" id="ARBA00022723"/>
    </source>
</evidence>
<feature type="binding site" evidence="3">
    <location>
        <position position="167"/>
    </location>
    <ligand>
        <name>glycerol</name>
        <dbReference type="ChEBI" id="CHEBI:17754"/>
    </ligand>
</feature>
<dbReference type="Gene3D" id="1.20.1090.10">
    <property type="entry name" value="Dehydroquinate synthase-like - alpha domain"/>
    <property type="match status" value="1"/>
</dbReference>
<evidence type="ECO:0000313" key="6">
    <source>
        <dbReference type="EMBL" id="MBF0935176.1"/>
    </source>
</evidence>
<dbReference type="InterPro" id="IPR001670">
    <property type="entry name" value="ADH_Fe/GldA"/>
</dbReference>
<keyword evidence="2" id="KW-0560">Oxidoreductase</keyword>
<dbReference type="Gene3D" id="3.40.50.1970">
    <property type="match status" value="1"/>
</dbReference>
<dbReference type="Pfam" id="PF00465">
    <property type="entry name" value="Fe-ADH"/>
    <property type="match status" value="1"/>
</dbReference>
<protein>
    <submittedName>
        <fullName evidence="6">Iron-containing alcohol dehydrogenase family protein</fullName>
    </submittedName>
</protein>
<proteinExistence type="predicted"/>
<feature type="binding site" evidence="4">
    <location>
        <begin position="90"/>
        <end position="94"/>
    </location>
    <ligand>
        <name>NAD(+)</name>
        <dbReference type="ChEBI" id="CHEBI:57540"/>
    </ligand>
</feature>
<feature type="binding site" evidence="3">
    <location>
        <position position="252"/>
    </location>
    <ligand>
        <name>glycerol</name>
        <dbReference type="ChEBI" id="CHEBI:17754"/>
    </ligand>
</feature>
<dbReference type="PIRSF" id="PIRSF000112">
    <property type="entry name" value="Glycerol_dehydrogenase"/>
    <property type="match status" value="1"/>
</dbReference>
<feature type="binding site" evidence="4">
    <location>
        <position position="121"/>
    </location>
    <ligand>
        <name>NAD(+)</name>
        <dbReference type="ChEBI" id="CHEBI:57540"/>
    </ligand>
</feature>
<dbReference type="EMBL" id="JABZFV010000149">
    <property type="protein sequence ID" value="MBF0935176.1"/>
    <property type="molecule type" value="Genomic_DNA"/>
</dbReference>
<dbReference type="PANTHER" id="PTHR43616">
    <property type="entry name" value="GLYCEROL DEHYDROGENASE"/>
    <property type="match status" value="1"/>
</dbReference>
<dbReference type="CDD" id="cd08172">
    <property type="entry name" value="GlyDH-like"/>
    <property type="match status" value="1"/>
</dbReference>
<comment type="caution">
    <text evidence="6">The sequence shown here is derived from an EMBL/GenBank/DDBJ whole genome shotgun (WGS) entry which is preliminary data.</text>
</comment>
<dbReference type="AlphaFoldDB" id="A0A929MSZ0"/>
<evidence type="ECO:0000313" key="7">
    <source>
        <dbReference type="Proteomes" id="UP000757900"/>
    </source>
</evidence>
<evidence type="ECO:0000259" key="5">
    <source>
        <dbReference type="Pfam" id="PF00465"/>
    </source>
</evidence>
<feature type="binding site" evidence="4">
    <location>
        <position position="127"/>
    </location>
    <ligand>
        <name>NAD(+)</name>
        <dbReference type="ChEBI" id="CHEBI:57540"/>
    </ligand>
</feature>
<gene>
    <name evidence="6" type="ORF">HXK00_05975</name>
</gene>
<dbReference type="GO" id="GO:0046872">
    <property type="term" value="F:metal ion binding"/>
    <property type="evidence" value="ECO:0007669"/>
    <property type="project" value="UniProtKB-KW"/>
</dbReference>
<keyword evidence="4" id="KW-0520">NAD</keyword>